<dbReference type="GO" id="GO:0003677">
    <property type="term" value="F:DNA binding"/>
    <property type="evidence" value="ECO:0007669"/>
    <property type="project" value="InterPro"/>
</dbReference>
<dbReference type="InterPro" id="IPR020046">
    <property type="entry name" value="5-3_exonucl_a-hlix_arch_N"/>
</dbReference>
<gene>
    <name evidence="4" type="ORF">S12H4_53677</name>
</gene>
<protein>
    <recommendedName>
        <fullName evidence="3">5'-3' exonuclease domain-containing protein</fullName>
    </recommendedName>
</protein>
<dbReference type="InterPro" id="IPR029060">
    <property type="entry name" value="PIN-like_dom_sf"/>
</dbReference>
<proteinExistence type="predicted"/>
<dbReference type="Gene3D" id="3.40.50.1010">
    <property type="entry name" value="5'-nuclease"/>
    <property type="match status" value="1"/>
</dbReference>
<keyword evidence="1" id="KW-0540">Nuclease</keyword>
<dbReference type="EMBL" id="BARW01034209">
    <property type="protein sequence ID" value="GAJ04101.1"/>
    <property type="molecule type" value="Genomic_DNA"/>
</dbReference>
<dbReference type="PANTHER" id="PTHR42646:SF2">
    <property type="entry name" value="5'-3' EXONUCLEASE FAMILY PROTEIN"/>
    <property type="match status" value="1"/>
</dbReference>
<keyword evidence="2" id="KW-0378">Hydrolase</keyword>
<comment type="caution">
    <text evidence="4">The sequence shown here is derived from an EMBL/GenBank/DDBJ whole genome shotgun (WGS) entry which is preliminary data.</text>
</comment>
<dbReference type="SUPFAM" id="SSF88723">
    <property type="entry name" value="PIN domain-like"/>
    <property type="match status" value="1"/>
</dbReference>
<sequence length="104" mass="11895">MAIGIPARGPTGAVFGFIRMLLKLLRKEEPQYIACAFDKGRKTFRHQKSKDYKANRPAMPEELVAQIPLIKETLEAFRIPVFEEEEYEADDLLGTLAKKGEKER</sequence>
<organism evidence="4">
    <name type="scientific">marine sediment metagenome</name>
    <dbReference type="NCBI Taxonomy" id="412755"/>
    <lineage>
        <taxon>unclassified sequences</taxon>
        <taxon>metagenomes</taxon>
        <taxon>ecological metagenomes</taxon>
    </lineage>
</organism>
<accession>X1UW39</accession>
<dbReference type="InterPro" id="IPR038969">
    <property type="entry name" value="FEN"/>
</dbReference>
<evidence type="ECO:0000256" key="1">
    <source>
        <dbReference type="ARBA" id="ARBA00022722"/>
    </source>
</evidence>
<evidence type="ECO:0000256" key="2">
    <source>
        <dbReference type="ARBA" id="ARBA00022801"/>
    </source>
</evidence>
<reference evidence="4" key="1">
    <citation type="journal article" date="2014" name="Front. Microbiol.">
        <title>High frequency of phylogenetically diverse reductive dehalogenase-homologous genes in deep subseafloor sedimentary metagenomes.</title>
        <authorList>
            <person name="Kawai M."/>
            <person name="Futagami T."/>
            <person name="Toyoda A."/>
            <person name="Takaki Y."/>
            <person name="Nishi S."/>
            <person name="Hori S."/>
            <person name="Arai W."/>
            <person name="Tsubouchi T."/>
            <person name="Morono Y."/>
            <person name="Uchiyama I."/>
            <person name="Ito T."/>
            <person name="Fujiyama A."/>
            <person name="Inagaki F."/>
            <person name="Takami H."/>
        </authorList>
    </citation>
    <scope>NUCLEOTIDE SEQUENCE</scope>
    <source>
        <strain evidence="4">Expedition CK06-06</strain>
    </source>
</reference>
<feature type="non-terminal residue" evidence="4">
    <location>
        <position position="104"/>
    </location>
</feature>
<dbReference type="InterPro" id="IPR002421">
    <property type="entry name" value="5-3_exonuclease"/>
</dbReference>
<dbReference type="CDD" id="cd09859">
    <property type="entry name" value="PIN_53EXO"/>
    <property type="match status" value="1"/>
</dbReference>
<feature type="domain" description="5'-3' exonuclease" evidence="3">
    <location>
        <begin position="7"/>
        <end position="104"/>
    </location>
</feature>
<name>X1UW39_9ZZZZ</name>
<dbReference type="SMART" id="SM00475">
    <property type="entry name" value="53EXOc"/>
    <property type="match status" value="1"/>
</dbReference>
<dbReference type="GO" id="GO:0033567">
    <property type="term" value="P:DNA replication, Okazaki fragment processing"/>
    <property type="evidence" value="ECO:0007669"/>
    <property type="project" value="InterPro"/>
</dbReference>
<dbReference type="GO" id="GO:0017108">
    <property type="term" value="F:5'-flap endonuclease activity"/>
    <property type="evidence" value="ECO:0007669"/>
    <property type="project" value="InterPro"/>
</dbReference>
<evidence type="ECO:0000259" key="3">
    <source>
        <dbReference type="SMART" id="SM00475"/>
    </source>
</evidence>
<dbReference type="AlphaFoldDB" id="X1UW39"/>
<dbReference type="GO" id="GO:0008409">
    <property type="term" value="F:5'-3' exonuclease activity"/>
    <property type="evidence" value="ECO:0007669"/>
    <property type="project" value="InterPro"/>
</dbReference>
<dbReference type="PANTHER" id="PTHR42646">
    <property type="entry name" value="FLAP ENDONUCLEASE XNI"/>
    <property type="match status" value="1"/>
</dbReference>
<evidence type="ECO:0000313" key="4">
    <source>
        <dbReference type="EMBL" id="GAJ04101.1"/>
    </source>
</evidence>
<dbReference type="Pfam" id="PF02739">
    <property type="entry name" value="5_3_exonuc_N"/>
    <property type="match status" value="1"/>
</dbReference>